<dbReference type="Proteomes" id="UP001157167">
    <property type="component" value="Unassembled WGS sequence"/>
</dbReference>
<proteinExistence type="inferred from homology"/>
<dbReference type="PANTHER" id="PTHR30483">
    <property type="entry name" value="LEUCINE-SPECIFIC-BINDING PROTEIN"/>
    <property type="match status" value="1"/>
</dbReference>
<dbReference type="InterPro" id="IPR000709">
    <property type="entry name" value="Leu_Ile_Val-bd"/>
</dbReference>
<name>A0ABQ6FC47_9RHOO</name>
<evidence type="ECO:0000256" key="5">
    <source>
        <dbReference type="SAM" id="SignalP"/>
    </source>
</evidence>
<feature type="signal peptide" evidence="5">
    <location>
        <begin position="1"/>
        <end position="22"/>
    </location>
</feature>
<dbReference type="EMBL" id="BSPX01000022">
    <property type="protein sequence ID" value="GLT22336.1"/>
    <property type="molecule type" value="Genomic_DNA"/>
</dbReference>
<keyword evidence="2" id="KW-0813">Transport</keyword>
<gene>
    <name evidence="7" type="ORF">GCM10007933_17950</name>
</gene>
<sequence>MSLLKCVLVAAVGLLLSGCGPEAPLSIGFIGGLSDQNSDLGQSGYNGVVLAVEQINRAGGVQGRKIELVVRDDAQNRETATKAASELVAAKVEAVIGPFTSGMAEVVVPVLAGNDTLAISPTVTSMDFVGKNDNLVRINRASRDNARDYARVMFLRGERKVAVACDERNRSFTLSWLNEFRTAFAKQGGEVVAEVAYESRPDTDFGAVVGAMLKKGPDSLLFVAGAIDVARLAQQARRQAPTLPIGASEWAASEQLIELGGKVVEGLLIVQNYDRDDDSPRFNEFREAYFKRFQKNPGYSAVAAYDAAMVLFEALSRRAAGESVKAAVLRNGPYQGLQQRIVFDANGDTQRKAFFTEIRDGAYRKLDETLSR</sequence>
<dbReference type="PROSITE" id="PS51257">
    <property type="entry name" value="PROKAR_LIPOPROTEIN"/>
    <property type="match status" value="1"/>
</dbReference>
<keyword evidence="8" id="KW-1185">Reference proteome</keyword>
<dbReference type="SUPFAM" id="SSF53822">
    <property type="entry name" value="Periplasmic binding protein-like I"/>
    <property type="match status" value="1"/>
</dbReference>
<reference evidence="8" key="1">
    <citation type="journal article" date="2019" name="Int. J. Syst. Evol. Microbiol.">
        <title>The Global Catalogue of Microorganisms (GCM) 10K type strain sequencing project: providing services to taxonomists for standard genome sequencing and annotation.</title>
        <authorList>
            <consortium name="The Broad Institute Genomics Platform"/>
            <consortium name="The Broad Institute Genome Sequencing Center for Infectious Disease"/>
            <person name="Wu L."/>
            <person name="Ma J."/>
        </authorList>
    </citation>
    <scope>NUCLEOTIDE SEQUENCE [LARGE SCALE GENOMIC DNA]</scope>
    <source>
        <strain evidence="8">NBRC 102407</strain>
    </source>
</reference>
<evidence type="ECO:0000259" key="6">
    <source>
        <dbReference type="Pfam" id="PF13458"/>
    </source>
</evidence>
<comment type="caution">
    <text evidence="7">The sequence shown here is derived from an EMBL/GenBank/DDBJ whole genome shotgun (WGS) entry which is preliminary data.</text>
</comment>
<dbReference type="Pfam" id="PF13458">
    <property type="entry name" value="Peripla_BP_6"/>
    <property type="match status" value="1"/>
</dbReference>
<accession>A0ABQ6FC47</accession>
<comment type="similarity">
    <text evidence="1">Belongs to the leucine-binding protein family.</text>
</comment>
<dbReference type="PANTHER" id="PTHR30483:SF6">
    <property type="entry name" value="PERIPLASMIC BINDING PROTEIN OF ABC TRANSPORTER FOR NATURAL AMINO ACIDS"/>
    <property type="match status" value="1"/>
</dbReference>
<evidence type="ECO:0000256" key="3">
    <source>
        <dbReference type="ARBA" id="ARBA00022729"/>
    </source>
</evidence>
<protein>
    <submittedName>
        <fullName evidence="7">ABC transporter substrate-binding protein</fullName>
    </submittedName>
</protein>
<evidence type="ECO:0000313" key="7">
    <source>
        <dbReference type="EMBL" id="GLT22336.1"/>
    </source>
</evidence>
<organism evidence="7 8">
    <name type="scientific">Zoogloea oryzae</name>
    <dbReference type="NCBI Taxonomy" id="310767"/>
    <lineage>
        <taxon>Bacteria</taxon>
        <taxon>Pseudomonadati</taxon>
        <taxon>Pseudomonadota</taxon>
        <taxon>Betaproteobacteria</taxon>
        <taxon>Rhodocyclales</taxon>
        <taxon>Zoogloeaceae</taxon>
        <taxon>Zoogloea</taxon>
    </lineage>
</organism>
<evidence type="ECO:0000256" key="1">
    <source>
        <dbReference type="ARBA" id="ARBA00010062"/>
    </source>
</evidence>
<evidence type="ECO:0000256" key="2">
    <source>
        <dbReference type="ARBA" id="ARBA00022448"/>
    </source>
</evidence>
<keyword evidence="4" id="KW-0029">Amino-acid transport</keyword>
<evidence type="ECO:0000313" key="8">
    <source>
        <dbReference type="Proteomes" id="UP001157167"/>
    </source>
</evidence>
<dbReference type="Gene3D" id="3.40.50.2300">
    <property type="match status" value="2"/>
</dbReference>
<dbReference type="InterPro" id="IPR051010">
    <property type="entry name" value="BCAA_transport"/>
</dbReference>
<feature type="chain" id="PRO_5046850707" evidence="5">
    <location>
        <begin position="23"/>
        <end position="372"/>
    </location>
</feature>
<evidence type="ECO:0000256" key="4">
    <source>
        <dbReference type="ARBA" id="ARBA00022970"/>
    </source>
</evidence>
<dbReference type="PRINTS" id="PR00337">
    <property type="entry name" value="LEUILEVALBP"/>
</dbReference>
<keyword evidence="3 5" id="KW-0732">Signal</keyword>
<dbReference type="RefSeq" id="WP_284187653.1">
    <property type="nucleotide sequence ID" value="NZ_BSPX01000022.1"/>
</dbReference>
<dbReference type="CDD" id="cd19983">
    <property type="entry name" value="PBP1_ABC_HAAT-like"/>
    <property type="match status" value="1"/>
</dbReference>
<dbReference type="InterPro" id="IPR028081">
    <property type="entry name" value="Leu-bd"/>
</dbReference>
<dbReference type="InterPro" id="IPR028082">
    <property type="entry name" value="Peripla_BP_I"/>
</dbReference>
<feature type="domain" description="Leucine-binding protein" evidence="6">
    <location>
        <begin position="25"/>
        <end position="361"/>
    </location>
</feature>